<comment type="pathway">
    <text evidence="14">Lipid metabolism; oxylipin biosynthesis.</text>
</comment>
<dbReference type="AlphaFoldDB" id="A0A2I0WF74"/>
<evidence type="ECO:0000256" key="4">
    <source>
        <dbReference type="ARBA" id="ARBA00022723"/>
    </source>
</evidence>
<dbReference type="InterPro" id="IPR020834">
    <property type="entry name" value="LipOase_CS"/>
</dbReference>
<dbReference type="Gene3D" id="2.60.60.20">
    <property type="entry name" value="PLAT/LH2 domain"/>
    <property type="match status" value="1"/>
</dbReference>
<evidence type="ECO:0000256" key="11">
    <source>
        <dbReference type="ARBA" id="ARBA00023160"/>
    </source>
</evidence>
<dbReference type="STRING" id="906689.A0A2I0WF74"/>
<dbReference type="InterPro" id="IPR036392">
    <property type="entry name" value="PLAT/LH2_dom_sf"/>
</dbReference>
<comment type="caution">
    <text evidence="12">Lacks conserved residue(s) required for the propagation of feature annotation.</text>
</comment>
<dbReference type="Proteomes" id="UP000233837">
    <property type="component" value="Unassembled WGS sequence"/>
</dbReference>
<dbReference type="Pfam" id="PF00305">
    <property type="entry name" value="Lipoxygenase"/>
    <property type="match status" value="1"/>
</dbReference>
<evidence type="ECO:0000259" key="16">
    <source>
        <dbReference type="PROSITE" id="PS51393"/>
    </source>
</evidence>
<dbReference type="PRINTS" id="PR00087">
    <property type="entry name" value="LIPOXYGENASE"/>
</dbReference>
<dbReference type="GO" id="GO:0006633">
    <property type="term" value="P:fatty acid biosynthetic process"/>
    <property type="evidence" value="ECO:0007669"/>
    <property type="project" value="UniProtKB-KW"/>
</dbReference>
<evidence type="ECO:0000259" key="15">
    <source>
        <dbReference type="PROSITE" id="PS50095"/>
    </source>
</evidence>
<dbReference type="GO" id="GO:0016702">
    <property type="term" value="F:oxidoreductase activity, acting on single donors with incorporation of molecular oxygen, incorporation of two atoms of oxygen"/>
    <property type="evidence" value="ECO:0007669"/>
    <property type="project" value="InterPro"/>
</dbReference>
<keyword evidence="18" id="KW-1185">Reference proteome</keyword>
<dbReference type="SUPFAM" id="SSF49723">
    <property type="entry name" value="Lipase/lipooxygenase domain (PLAT/LH2 domain)"/>
    <property type="match status" value="1"/>
</dbReference>
<dbReference type="Gene3D" id="1.20.245.10">
    <property type="entry name" value="Lipoxygenase-1, Domain 5"/>
    <property type="match status" value="1"/>
</dbReference>
<dbReference type="InterPro" id="IPR027433">
    <property type="entry name" value="Lipoxygenase_dom_3"/>
</dbReference>
<dbReference type="Gene3D" id="4.10.372.10">
    <property type="entry name" value="Lipoxygenase-1, Domain 3"/>
    <property type="match status" value="1"/>
</dbReference>
<dbReference type="PROSITE" id="PS00081">
    <property type="entry name" value="LIPOXYGENASE_2"/>
    <property type="match status" value="1"/>
</dbReference>
<dbReference type="GO" id="GO:0009611">
    <property type="term" value="P:response to wounding"/>
    <property type="evidence" value="ECO:0007669"/>
    <property type="project" value="UniProtKB-ARBA"/>
</dbReference>
<dbReference type="UniPathway" id="UPA00382"/>
<keyword evidence="9 13" id="KW-0408">Iron</keyword>
<keyword evidence="7 13" id="KW-0223">Dioxygenase</keyword>
<dbReference type="PRINTS" id="PR00468">
    <property type="entry name" value="PLTLPOXGNASE"/>
</dbReference>
<sequence length="862" mass="97263">MIISHIVKDVLSAGKKKVKASIVIMDKNVLSLNDFNASILNQIQDFVGQSVELRLISATVGDPNKGNRGVVGEPANLERPPLSFIPKLIAGETLYEAHFIVDESLGIPGAIIVKNRHLAEFYLKSITIDDFPGKGRIHFDCNSWVYNANKYDYDRIFFANDTYLPEHTPGPLKGYREDELRNLRGDNVNRELEEWDRVYGYAYYNDLGAPDLSPSLARPILGGNSQFPYPRRGKTGRPPARTDRNSESRLFALDLNIYVPRDEKFGHLKFADFLGYGLKAITKDLLPLVQSIVDFTPKEFDSLKEVFDLYEGGFPLPDIPLVRKFIQSMPFELFKTFITPGHNQRGVLKFPLPHILQKDKWAWRSDEEFARETLAGVNPIMIQLLKEFPPKSSLDPSLYGNQNSTFKEQDIQDNLDGYSVYEALQLKKLLIIDHHDAIMPYLRRINSTDNKIYASRTLFFLKKDGTLKPLAIELSLPHPGGDNLGAVSTVYKPASVGVESTIWLLAKSYALVNDSGVHQLISHWLRTHAVIEPFVIATNRQLSALHPINKLLAPHYRDTMNINAQARHTLISAGGLLEFTVFPSKYALEMSAVVYKSWNFLDQALPADLLKRGMAEIDRSSPHNLRLLIPDYPYAVDGLAIWFAIEGWVREYTAIYYPNDSAVQQDGELQSWWTEVREVGHGDLKDQPWWPSLSTLEDLIQSCTTIIWIASAMHAAVNFGQYPYAGYLPNRPTASRRFMPQPGTAEYEELEKNPEKALLKTITNQVQTIIGISLIEVLSNHASDELYLGQRASAEWASDNRVIQAFNRFGSKLKEIEKNISNLNHDPSLKNRCGPAQVPYYLLSPYSEGGITAKGIPNSISI</sequence>
<feature type="domain" description="PLAT" evidence="15">
    <location>
        <begin position="33"/>
        <end position="159"/>
    </location>
</feature>
<keyword evidence="10" id="KW-0443">Lipid metabolism</keyword>
<evidence type="ECO:0000256" key="6">
    <source>
        <dbReference type="ARBA" id="ARBA00022832"/>
    </source>
</evidence>
<dbReference type="EC" id="1.13.11.-" evidence="14"/>
<dbReference type="SUPFAM" id="SSF48484">
    <property type="entry name" value="Lipoxigenase"/>
    <property type="match status" value="1"/>
</dbReference>
<name>A0A2I0WF74_9ASPA</name>
<dbReference type="InterPro" id="IPR000907">
    <property type="entry name" value="LipOase"/>
</dbReference>
<dbReference type="PROSITE" id="PS51393">
    <property type="entry name" value="LIPOXYGENASE_3"/>
    <property type="match status" value="1"/>
</dbReference>
<dbReference type="Gene3D" id="4.10.375.10">
    <property type="entry name" value="Lipoxygenase-1, Domain 2"/>
    <property type="match status" value="1"/>
</dbReference>
<dbReference type="FunFam" id="4.10.375.10:FF:000001">
    <property type="entry name" value="Lipoxygenase"/>
    <property type="match status" value="1"/>
</dbReference>
<evidence type="ECO:0000256" key="8">
    <source>
        <dbReference type="ARBA" id="ARBA00023002"/>
    </source>
</evidence>
<comment type="function">
    <text evidence="14">Plant lipoxygenase may be involved in a number of diverse aspects of plant physiology including growth and development, pest resistance, and senescence or responses to wounding.</text>
</comment>
<evidence type="ECO:0000256" key="1">
    <source>
        <dbReference type="ARBA" id="ARBA00001962"/>
    </source>
</evidence>
<dbReference type="InterPro" id="IPR036226">
    <property type="entry name" value="LipOase_C_sf"/>
</dbReference>
<proteinExistence type="inferred from homology"/>
<evidence type="ECO:0000256" key="9">
    <source>
        <dbReference type="ARBA" id="ARBA00023004"/>
    </source>
</evidence>
<evidence type="ECO:0000256" key="3">
    <source>
        <dbReference type="ARBA" id="ARBA00022516"/>
    </source>
</evidence>
<dbReference type="EMBL" id="KZ502674">
    <property type="protein sequence ID" value="PKU74324.1"/>
    <property type="molecule type" value="Genomic_DNA"/>
</dbReference>
<dbReference type="PROSITE" id="PS00711">
    <property type="entry name" value="LIPOXYGENASE_1"/>
    <property type="match status" value="1"/>
</dbReference>
<dbReference type="FunFam" id="3.10.450.60:FF:000002">
    <property type="entry name" value="Lipoxygenase"/>
    <property type="match status" value="1"/>
</dbReference>
<dbReference type="SMART" id="SM00308">
    <property type="entry name" value="LH2"/>
    <property type="match status" value="1"/>
</dbReference>
<evidence type="ECO:0000313" key="18">
    <source>
        <dbReference type="Proteomes" id="UP000233837"/>
    </source>
</evidence>
<evidence type="ECO:0000313" key="17">
    <source>
        <dbReference type="EMBL" id="PKU74324.1"/>
    </source>
</evidence>
<evidence type="ECO:0000256" key="5">
    <source>
        <dbReference type="ARBA" id="ARBA00022767"/>
    </source>
</evidence>
<comment type="cofactor">
    <cofactor evidence="1 13">
        <name>Fe cation</name>
        <dbReference type="ChEBI" id="CHEBI:24875"/>
    </cofactor>
</comment>
<keyword evidence="8 13" id="KW-0560">Oxidoreductase</keyword>
<accession>A0A2I0WF74</accession>
<keyword evidence="4 13" id="KW-0479">Metal-binding</keyword>
<dbReference type="PANTHER" id="PTHR11771">
    <property type="entry name" value="LIPOXYGENASE"/>
    <property type="match status" value="1"/>
</dbReference>
<gene>
    <name evidence="17" type="primary">LOX1.5</name>
    <name evidence="17" type="ORF">MA16_Dca003527</name>
</gene>
<dbReference type="PROSITE" id="PS50095">
    <property type="entry name" value="PLAT"/>
    <property type="match status" value="1"/>
</dbReference>
<dbReference type="CDD" id="cd01751">
    <property type="entry name" value="PLAT_LH2"/>
    <property type="match status" value="1"/>
</dbReference>
<dbReference type="GO" id="GO:0046872">
    <property type="term" value="F:metal ion binding"/>
    <property type="evidence" value="ECO:0007669"/>
    <property type="project" value="UniProtKB-UniRule"/>
</dbReference>
<dbReference type="GO" id="GO:0031408">
    <property type="term" value="P:oxylipin biosynthetic process"/>
    <property type="evidence" value="ECO:0007669"/>
    <property type="project" value="UniProtKB-UniRule"/>
</dbReference>
<keyword evidence="5 14" id="KW-0925">Oxylipin biosynthesis</keyword>
<feature type="domain" description="Lipoxygenase" evidence="16">
    <location>
        <begin position="162"/>
        <end position="862"/>
    </location>
</feature>
<dbReference type="InterPro" id="IPR042057">
    <property type="entry name" value="Lipoxy_PLAT/LH2"/>
</dbReference>
<keyword evidence="11 14" id="KW-0275">Fatty acid biosynthesis</keyword>
<evidence type="ECO:0000256" key="10">
    <source>
        <dbReference type="ARBA" id="ARBA00023098"/>
    </source>
</evidence>
<evidence type="ECO:0000256" key="2">
    <source>
        <dbReference type="ARBA" id="ARBA00009419"/>
    </source>
</evidence>
<organism evidence="17 18">
    <name type="scientific">Dendrobium catenatum</name>
    <dbReference type="NCBI Taxonomy" id="906689"/>
    <lineage>
        <taxon>Eukaryota</taxon>
        <taxon>Viridiplantae</taxon>
        <taxon>Streptophyta</taxon>
        <taxon>Embryophyta</taxon>
        <taxon>Tracheophyta</taxon>
        <taxon>Spermatophyta</taxon>
        <taxon>Magnoliopsida</taxon>
        <taxon>Liliopsida</taxon>
        <taxon>Asparagales</taxon>
        <taxon>Orchidaceae</taxon>
        <taxon>Epidendroideae</taxon>
        <taxon>Malaxideae</taxon>
        <taxon>Dendrobiinae</taxon>
        <taxon>Dendrobium</taxon>
    </lineage>
</organism>
<evidence type="ECO:0000256" key="7">
    <source>
        <dbReference type="ARBA" id="ARBA00022964"/>
    </source>
</evidence>
<dbReference type="InterPro" id="IPR020833">
    <property type="entry name" value="LipOase_Fe_BS"/>
</dbReference>
<dbReference type="InterPro" id="IPR013819">
    <property type="entry name" value="LipOase_C"/>
</dbReference>
<comment type="similarity">
    <text evidence="2 13">Belongs to the lipoxygenase family.</text>
</comment>
<dbReference type="InterPro" id="IPR001024">
    <property type="entry name" value="PLAT/LH2_dom"/>
</dbReference>
<dbReference type="Gene3D" id="3.10.450.60">
    <property type="match status" value="1"/>
</dbReference>
<dbReference type="Pfam" id="PF01477">
    <property type="entry name" value="PLAT"/>
    <property type="match status" value="1"/>
</dbReference>
<evidence type="ECO:0000256" key="12">
    <source>
        <dbReference type="PROSITE-ProRule" id="PRU00152"/>
    </source>
</evidence>
<dbReference type="GO" id="GO:0034440">
    <property type="term" value="P:lipid oxidation"/>
    <property type="evidence" value="ECO:0007669"/>
    <property type="project" value="InterPro"/>
</dbReference>
<protein>
    <recommendedName>
        <fullName evidence="14">Lipoxygenase</fullName>
        <ecNumber evidence="14">1.13.11.-</ecNumber>
    </recommendedName>
</protein>
<keyword evidence="3 14" id="KW-0444">Lipid biosynthesis</keyword>
<dbReference type="InterPro" id="IPR001246">
    <property type="entry name" value="LipOase_plant"/>
</dbReference>
<reference evidence="17 18" key="2">
    <citation type="journal article" date="2017" name="Nature">
        <title>The Apostasia genome and the evolution of orchids.</title>
        <authorList>
            <person name="Zhang G.Q."/>
            <person name="Liu K.W."/>
            <person name="Li Z."/>
            <person name="Lohaus R."/>
            <person name="Hsiao Y.Y."/>
            <person name="Niu S.C."/>
            <person name="Wang J.Y."/>
            <person name="Lin Y.C."/>
            <person name="Xu Q."/>
            <person name="Chen L.J."/>
            <person name="Yoshida K."/>
            <person name="Fujiwara S."/>
            <person name="Wang Z.W."/>
            <person name="Zhang Y.Q."/>
            <person name="Mitsuda N."/>
            <person name="Wang M."/>
            <person name="Liu G.H."/>
            <person name="Pecoraro L."/>
            <person name="Huang H.X."/>
            <person name="Xiao X.J."/>
            <person name="Lin M."/>
            <person name="Wu X.Y."/>
            <person name="Wu W.L."/>
            <person name="Chen Y.Y."/>
            <person name="Chang S.B."/>
            <person name="Sakamoto S."/>
            <person name="Ohme-Takagi M."/>
            <person name="Yagi M."/>
            <person name="Zeng S.J."/>
            <person name="Shen C.Y."/>
            <person name="Yeh C.M."/>
            <person name="Luo Y.B."/>
            <person name="Tsai W.C."/>
            <person name="Van de Peer Y."/>
            <person name="Liu Z.J."/>
        </authorList>
    </citation>
    <scope>NUCLEOTIDE SEQUENCE [LARGE SCALE GENOMIC DNA]</scope>
    <source>
        <tissue evidence="17">The whole plant</tissue>
    </source>
</reference>
<evidence type="ECO:0000256" key="13">
    <source>
        <dbReference type="RuleBase" id="RU003974"/>
    </source>
</evidence>
<dbReference type="FunFam" id="1.20.245.10:FF:000002">
    <property type="entry name" value="Lipoxygenase"/>
    <property type="match status" value="1"/>
</dbReference>
<evidence type="ECO:0000256" key="14">
    <source>
        <dbReference type="RuleBase" id="RU003975"/>
    </source>
</evidence>
<dbReference type="OrthoDB" id="407298at2759"/>
<reference evidence="17 18" key="1">
    <citation type="journal article" date="2016" name="Sci. Rep.">
        <title>The Dendrobium catenatum Lindl. genome sequence provides insights into polysaccharide synthase, floral development and adaptive evolution.</title>
        <authorList>
            <person name="Zhang G.Q."/>
            <person name="Xu Q."/>
            <person name="Bian C."/>
            <person name="Tsai W.C."/>
            <person name="Yeh C.M."/>
            <person name="Liu K.W."/>
            <person name="Yoshida K."/>
            <person name="Zhang L.S."/>
            <person name="Chang S.B."/>
            <person name="Chen F."/>
            <person name="Shi Y."/>
            <person name="Su Y.Y."/>
            <person name="Zhang Y.Q."/>
            <person name="Chen L.J."/>
            <person name="Yin Y."/>
            <person name="Lin M."/>
            <person name="Huang H."/>
            <person name="Deng H."/>
            <person name="Wang Z.W."/>
            <person name="Zhu S.L."/>
            <person name="Zhao X."/>
            <person name="Deng C."/>
            <person name="Niu S.C."/>
            <person name="Huang J."/>
            <person name="Wang M."/>
            <person name="Liu G.H."/>
            <person name="Yang H.J."/>
            <person name="Xiao X.J."/>
            <person name="Hsiao Y.Y."/>
            <person name="Wu W.L."/>
            <person name="Chen Y.Y."/>
            <person name="Mitsuda N."/>
            <person name="Ohme-Takagi M."/>
            <person name="Luo Y.B."/>
            <person name="Van de Peer Y."/>
            <person name="Liu Z.J."/>
        </authorList>
    </citation>
    <scope>NUCLEOTIDE SEQUENCE [LARGE SCALE GENOMIC DNA]</scope>
    <source>
        <tissue evidence="17">The whole plant</tissue>
    </source>
</reference>
<keyword evidence="6" id="KW-0276">Fatty acid metabolism</keyword>